<evidence type="ECO:0000313" key="1">
    <source>
        <dbReference type="EMBL" id="JAH76510.1"/>
    </source>
</evidence>
<dbReference type="EMBL" id="GBXM01032067">
    <property type="protein sequence ID" value="JAH76510.1"/>
    <property type="molecule type" value="Transcribed_RNA"/>
</dbReference>
<accession>A0A0E9VGF4</accession>
<proteinExistence type="predicted"/>
<dbReference type="AlphaFoldDB" id="A0A0E9VGF4"/>
<protein>
    <submittedName>
        <fullName evidence="1">Uncharacterized protein</fullName>
    </submittedName>
</protein>
<sequence length="51" mass="5709">MKLILTQGSTLLPFSKTVVTCYILYSIDCIDLSSGCRQCSKTDITCIDYPR</sequence>
<reference evidence="1" key="2">
    <citation type="journal article" date="2015" name="Fish Shellfish Immunol.">
        <title>Early steps in the European eel (Anguilla anguilla)-Vibrio vulnificus interaction in the gills: Role of the RtxA13 toxin.</title>
        <authorList>
            <person name="Callol A."/>
            <person name="Pajuelo D."/>
            <person name="Ebbesson L."/>
            <person name="Teles M."/>
            <person name="MacKenzie S."/>
            <person name="Amaro C."/>
        </authorList>
    </citation>
    <scope>NUCLEOTIDE SEQUENCE</scope>
</reference>
<organism evidence="1">
    <name type="scientific">Anguilla anguilla</name>
    <name type="common">European freshwater eel</name>
    <name type="synonym">Muraena anguilla</name>
    <dbReference type="NCBI Taxonomy" id="7936"/>
    <lineage>
        <taxon>Eukaryota</taxon>
        <taxon>Metazoa</taxon>
        <taxon>Chordata</taxon>
        <taxon>Craniata</taxon>
        <taxon>Vertebrata</taxon>
        <taxon>Euteleostomi</taxon>
        <taxon>Actinopterygii</taxon>
        <taxon>Neopterygii</taxon>
        <taxon>Teleostei</taxon>
        <taxon>Anguilliformes</taxon>
        <taxon>Anguillidae</taxon>
        <taxon>Anguilla</taxon>
    </lineage>
</organism>
<reference evidence="1" key="1">
    <citation type="submission" date="2014-11" db="EMBL/GenBank/DDBJ databases">
        <authorList>
            <person name="Amaro Gonzalez C."/>
        </authorList>
    </citation>
    <scope>NUCLEOTIDE SEQUENCE</scope>
</reference>
<name>A0A0E9VGF4_ANGAN</name>